<dbReference type="InterPro" id="IPR030400">
    <property type="entry name" value="Sedolisin_dom"/>
</dbReference>
<keyword evidence="9 15" id="KW-0378">Hydrolase</keyword>
<keyword evidence="5" id="KW-0964">Secreted</keyword>
<dbReference type="Proteomes" id="UP000663671">
    <property type="component" value="Chromosome 5"/>
</dbReference>
<dbReference type="GO" id="GO:0006508">
    <property type="term" value="P:proteolysis"/>
    <property type="evidence" value="ECO:0007669"/>
    <property type="project" value="UniProtKB-KW"/>
</dbReference>
<dbReference type="GO" id="GO:0005576">
    <property type="term" value="C:extracellular region"/>
    <property type="evidence" value="ECO:0007669"/>
    <property type="project" value="UniProtKB-SubCell"/>
</dbReference>
<feature type="binding site" evidence="15">
    <location>
        <position position="643"/>
    </location>
    <ligand>
        <name>Ca(2+)</name>
        <dbReference type="ChEBI" id="CHEBI:29108"/>
    </ligand>
</feature>
<dbReference type="FunFam" id="3.40.50.200:FF:000015">
    <property type="entry name" value="Tripeptidyl peptidase A"/>
    <property type="match status" value="1"/>
</dbReference>
<feature type="active site" description="Charge relay system" evidence="15">
    <location>
        <position position="367"/>
    </location>
</feature>
<comment type="catalytic activity">
    <reaction evidence="1">
        <text>Release of an N-terminal tripeptide from a polypeptide.</text>
        <dbReference type="EC" id="3.4.14.10"/>
    </reaction>
</comment>
<evidence type="ECO:0000256" key="11">
    <source>
        <dbReference type="ARBA" id="ARBA00022837"/>
    </source>
</evidence>
<evidence type="ECO:0000256" key="3">
    <source>
        <dbReference type="ARBA" id="ARBA00004239"/>
    </source>
</evidence>
<proteinExistence type="predicted"/>
<dbReference type="AlphaFoldDB" id="A0A8A1M8R0"/>
<dbReference type="InterPro" id="IPR036852">
    <property type="entry name" value="Peptidase_S8/S53_dom_sf"/>
</dbReference>
<dbReference type="OrthoDB" id="409122at2759"/>
<evidence type="ECO:0000259" key="16">
    <source>
        <dbReference type="PROSITE" id="PS51695"/>
    </source>
</evidence>
<keyword evidence="8" id="KW-0732">Signal</keyword>
<dbReference type="InterPro" id="IPR050819">
    <property type="entry name" value="Tripeptidyl-peptidase_I"/>
</dbReference>
<feature type="binding site" evidence="15">
    <location>
        <position position="624"/>
    </location>
    <ligand>
        <name>Ca(2+)</name>
        <dbReference type="ChEBI" id="CHEBI:29108"/>
    </ligand>
</feature>
<dbReference type="InterPro" id="IPR015366">
    <property type="entry name" value="S53_propep"/>
</dbReference>
<evidence type="ECO:0000256" key="13">
    <source>
        <dbReference type="ARBA" id="ARBA00023145"/>
    </source>
</evidence>
<feature type="binding site" evidence="15">
    <location>
        <position position="625"/>
    </location>
    <ligand>
        <name>Ca(2+)</name>
        <dbReference type="ChEBI" id="CHEBI:29108"/>
    </ligand>
</feature>
<feature type="active site" description="Charge relay system" evidence="15">
    <location>
        <position position="582"/>
    </location>
</feature>
<dbReference type="PROSITE" id="PS00138">
    <property type="entry name" value="SUBTILASE_SER"/>
    <property type="match status" value="1"/>
</dbReference>
<sequence length="677" mass="74466">MEWGTHAGSAITTLSVTSSMTLSQLIAITMSAGYGDRAKMNTTMYEMKLIATPMDVSSNIRYVLKSSVTVPAGWSRKSSVSANRVIRVCIGLKQHGWETFEQHLMEISDPSHPRYGKHLSSNEVSLLVKAAPESLNAVTTWLQEVSSFPPNLTFATSGDLVSFNAPIEVVERLFMAKYAEYQHEDGSTIIRSLSWSVPADLVNHIDVVEPTNSFFKPHGQSRYGGPPPPDWENEHRIPTYEELVEEDVLERGHLDIPLAHELSQAPTVKEACNRLAISIVCLSVIYGTWGYQQKASTKNSISLVNFLGEVNNRSDIDLFLSRYNPSAAEANAAYQFTTEIIAGGDNQQTPNTPEQNRANKGFEGALDAQTILGLSWPVPMTTYNVGSKPPFQPIEDHQENTNEPYLAWLQYMQSKETLPHVISISYADTEQSVPPEYARRVCKEFAKLGARGVSIIVASGDWGVGKNERCVLDNGRGKQRRFAPSFPASCPYVTSVGATRLVGSEIVGFDGRGDFASGGGFSELFSRPRYQTQAVENYLDTLGNEHQGLFNRKGRGYPDVAALGYHFSVLWNGQAHLQDGTSASAPTVAAIIALVNDALLDKGHPPLGFLNPWLYSDARDAFTDITWGSNRGCNTSGFPALTGWDPATGLGTPWFPKLKDLATKARFRADKPWYIQP</sequence>
<dbReference type="InterPro" id="IPR023828">
    <property type="entry name" value="Peptidase_S8_Ser-AS"/>
</dbReference>
<evidence type="ECO:0000256" key="4">
    <source>
        <dbReference type="ARBA" id="ARBA00012462"/>
    </source>
</evidence>
<dbReference type="CDD" id="cd04056">
    <property type="entry name" value="Peptidases_S53"/>
    <property type="match status" value="1"/>
</dbReference>
<keyword evidence="11 15" id="KW-0106">Calcium</keyword>
<evidence type="ECO:0000256" key="14">
    <source>
        <dbReference type="ARBA" id="ARBA00023180"/>
    </source>
</evidence>
<evidence type="ECO:0000256" key="10">
    <source>
        <dbReference type="ARBA" id="ARBA00022825"/>
    </source>
</evidence>
<dbReference type="EC" id="3.4.14.10" evidence="4"/>
<keyword evidence="13" id="KW-0865">Zymogen</keyword>
<dbReference type="PROSITE" id="PS51695">
    <property type="entry name" value="SEDOLISIN"/>
    <property type="match status" value="1"/>
</dbReference>
<feature type="domain" description="Peptidase S53" evidence="16">
    <location>
        <begin position="276"/>
        <end position="665"/>
    </location>
</feature>
<keyword evidence="12" id="KW-0843">Virulence</keyword>
<evidence type="ECO:0000256" key="7">
    <source>
        <dbReference type="ARBA" id="ARBA00022723"/>
    </source>
</evidence>
<feature type="active site" description="Charge relay system" evidence="15">
    <location>
        <position position="363"/>
    </location>
</feature>
<evidence type="ECO:0000256" key="8">
    <source>
        <dbReference type="ARBA" id="ARBA00022729"/>
    </source>
</evidence>
<evidence type="ECO:0000256" key="1">
    <source>
        <dbReference type="ARBA" id="ARBA00001910"/>
    </source>
</evidence>
<keyword evidence="6 15" id="KW-0645">Protease</keyword>
<reference evidence="17" key="1">
    <citation type="submission" date="2021-01" db="EMBL/GenBank/DDBJ databases">
        <title>Chromosome-level genome assembly of a human fungal pathogen reveals clustering of transcriptionally co-regulated genes.</title>
        <authorList>
            <person name="Voorhies M."/>
            <person name="Cohen S."/>
            <person name="Shea T.P."/>
            <person name="Petrus S."/>
            <person name="Munoz J.F."/>
            <person name="Poplawski S."/>
            <person name="Goldman W.E."/>
            <person name="Michael T."/>
            <person name="Cuomo C.A."/>
            <person name="Sil A."/>
            <person name="Beyhan S."/>
        </authorList>
    </citation>
    <scope>NUCLEOTIDE SEQUENCE</scope>
    <source>
        <strain evidence="17">WU24</strain>
    </source>
</reference>
<organism evidence="17 18">
    <name type="scientific">Ajellomyces capsulatus</name>
    <name type="common">Darling's disease fungus</name>
    <name type="synonym">Histoplasma capsulatum</name>
    <dbReference type="NCBI Taxonomy" id="5037"/>
    <lineage>
        <taxon>Eukaryota</taxon>
        <taxon>Fungi</taxon>
        <taxon>Dikarya</taxon>
        <taxon>Ascomycota</taxon>
        <taxon>Pezizomycotina</taxon>
        <taxon>Eurotiomycetes</taxon>
        <taxon>Eurotiomycetidae</taxon>
        <taxon>Onygenales</taxon>
        <taxon>Ajellomycetaceae</taxon>
        <taxon>Histoplasma</taxon>
    </lineage>
</organism>
<dbReference type="GO" id="GO:0046872">
    <property type="term" value="F:metal ion binding"/>
    <property type="evidence" value="ECO:0007669"/>
    <property type="project" value="UniProtKB-UniRule"/>
</dbReference>
<evidence type="ECO:0000256" key="5">
    <source>
        <dbReference type="ARBA" id="ARBA00022525"/>
    </source>
</evidence>
<evidence type="ECO:0000256" key="9">
    <source>
        <dbReference type="ARBA" id="ARBA00022801"/>
    </source>
</evidence>
<comment type="subcellular location">
    <subcellularLocation>
        <location evidence="3">Secreted</location>
        <location evidence="3">Extracellular space</location>
    </subcellularLocation>
</comment>
<keyword evidence="10 15" id="KW-0720">Serine protease</keyword>
<dbReference type="VEuPathDB" id="FungiDB:I7I51_04312"/>
<evidence type="ECO:0000313" key="18">
    <source>
        <dbReference type="Proteomes" id="UP000663671"/>
    </source>
</evidence>
<dbReference type="InterPro" id="IPR000209">
    <property type="entry name" value="Peptidase_S8/S53_dom"/>
</dbReference>
<protein>
    <recommendedName>
        <fullName evidence="4">tripeptidyl-peptidase II</fullName>
        <ecNumber evidence="4">3.4.14.10</ecNumber>
    </recommendedName>
</protein>
<keyword evidence="14" id="KW-0325">Glycoprotein</keyword>
<dbReference type="Gene3D" id="3.40.50.200">
    <property type="entry name" value="Peptidase S8/S53 domain"/>
    <property type="match status" value="1"/>
</dbReference>
<comment type="cofactor">
    <cofactor evidence="15">
        <name>Ca(2+)</name>
        <dbReference type="ChEBI" id="CHEBI:29108"/>
    </cofactor>
    <text evidence="15">Binds 1 Ca(2+) ion per subunit.</text>
</comment>
<gene>
    <name evidence="17" type="ORF">I7I51_04312</name>
</gene>
<dbReference type="Pfam" id="PF00082">
    <property type="entry name" value="Peptidase_S8"/>
    <property type="match status" value="1"/>
</dbReference>
<dbReference type="EMBL" id="CP069111">
    <property type="protein sequence ID" value="QSS62135.1"/>
    <property type="molecule type" value="Genomic_DNA"/>
</dbReference>
<dbReference type="GO" id="GO:0008240">
    <property type="term" value="F:tripeptidyl-peptidase activity"/>
    <property type="evidence" value="ECO:0007669"/>
    <property type="project" value="UniProtKB-EC"/>
</dbReference>
<evidence type="ECO:0000313" key="17">
    <source>
        <dbReference type="EMBL" id="QSS62135.1"/>
    </source>
</evidence>
<dbReference type="Pfam" id="PF09286">
    <property type="entry name" value="Pro-kuma_activ"/>
    <property type="match status" value="1"/>
</dbReference>
<name>A0A8A1M8R0_AJECA</name>
<evidence type="ECO:0000256" key="15">
    <source>
        <dbReference type="PROSITE-ProRule" id="PRU01032"/>
    </source>
</evidence>
<evidence type="ECO:0000256" key="2">
    <source>
        <dbReference type="ARBA" id="ARBA00002451"/>
    </source>
</evidence>
<evidence type="ECO:0000256" key="6">
    <source>
        <dbReference type="ARBA" id="ARBA00022670"/>
    </source>
</evidence>
<dbReference type="SUPFAM" id="SSF52743">
    <property type="entry name" value="Subtilisin-like"/>
    <property type="match status" value="1"/>
</dbReference>
<dbReference type="GO" id="GO:0004252">
    <property type="term" value="F:serine-type endopeptidase activity"/>
    <property type="evidence" value="ECO:0007669"/>
    <property type="project" value="UniProtKB-UniRule"/>
</dbReference>
<dbReference type="PANTHER" id="PTHR14218:SF39">
    <property type="entry name" value="PEPTIDASE S53 DOMAIN-CONTAINING PROTEIN"/>
    <property type="match status" value="1"/>
</dbReference>
<accession>A0A8A1M8R0</accession>
<dbReference type="CDD" id="cd11377">
    <property type="entry name" value="Pro-peptidase_S53"/>
    <property type="match status" value="1"/>
</dbReference>
<evidence type="ECO:0000256" key="12">
    <source>
        <dbReference type="ARBA" id="ARBA00023026"/>
    </source>
</evidence>
<dbReference type="PANTHER" id="PTHR14218">
    <property type="entry name" value="PROTEASE S8 TRIPEPTIDYL PEPTIDASE I CLN2"/>
    <property type="match status" value="1"/>
</dbReference>
<dbReference type="SMART" id="SM00944">
    <property type="entry name" value="Pro-kuma_activ"/>
    <property type="match status" value="1"/>
</dbReference>
<dbReference type="SUPFAM" id="SSF54897">
    <property type="entry name" value="Protease propeptides/inhibitors"/>
    <property type="match status" value="1"/>
</dbReference>
<feature type="binding site" evidence="15">
    <location>
        <position position="645"/>
    </location>
    <ligand>
        <name>Ca(2+)</name>
        <dbReference type="ChEBI" id="CHEBI:29108"/>
    </ligand>
</feature>
<keyword evidence="7 15" id="KW-0479">Metal-binding</keyword>
<comment type="function">
    <text evidence="2">Secreted tripeptidyl-peptidase which degrades proteins at acidic pHs and is involved in virulence.</text>
</comment>